<organism evidence="4 5">
    <name type="scientific">Bacteroides fragilis</name>
    <dbReference type="NCBI Taxonomy" id="817"/>
    <lineage>
        <taxon>Bacteria</taxon>
        <taxon>Pseudomonadati</taxon>
        <taxon>Bacteroidota</taxon>
        <taxon>Bacteroidia</taxon>
        <taxon>Bacteroidales</taxon>
        <taxon>Bacteroidaceae</taxon>
        <taxon>Bacteroides</taxon>
    </lineage>
</organism>
<evidence type="ECO:0000313" key="4">
    <source>
        <dbReference type="EMBL" id="MCZ2570013.1"/>
    </source>
</evidence>
<accession>A0A9Q4INF0</accession>
<dbReference type="EMBL" id="JAPUAV010000001">
    <property type="protein sequence ID" value="MCZ2570013.1"/>
    <property type="molecule type" value="Genomic_DNA"/>
</dbReference>
<keyword evidence="1" id="KW-0472">Membrane</keyword>
<dbReference type="CDD" id="cd03794">
    <property type="entry name" value="GT4_WbuB-like"/>
    <property type="match status" value="1"/>
</dbReference>
<dbReference type="GO" id="GO:0016757">
    <property type="term" value="F:glycosyltransferase activity"/>
    <property type="evidence" value="ECO:0007669"/>
    <property type="project" value="InterPro"/>
</dbReference>
<evidence type="ECO:0000259" key="3">
    <source>
        <dbReference type="Pfam" id="PF13579"/>
    </source>
</evidence>
<dbReference type="SUPFAM" id="SSF53756">
    <property type="entry name" value="UDP-Glycosyltransferase/glycogen phosphorylase"/>
    <property type="match status" value="1"/>
</dbReference>
<evidence type="ECO:0000256" key="1">
    <source>
        <dbReference type="SAM" id="Phobius"/>
    </source>
</evidence>
<comment type="caution">
    <text evidence="4">The sequence shown here is derived from an EMBL/GenBank/DDBJ whole genome shotgun (WGS) entry which is preliminary data.</text>
</comment>
<name>A0A9Q4INF0_BACFG</name>
<dbReference type="PANTHER" id="PTHR12526:SF609">
    <property type="entry name" value="LIPOPOLYSACCHARIDE BIOSYNTHESIS PROTEIN"/>
    <property type="match status" value="1"/>
</dbReference>
<protein>
    <submittedName>
        <fullName evidence="4">Glycosyltransferase family 4 protein</fullName>
    </submittedName>
</protein>
<gene>
    <name evidence="4" type="ORF">O1420_01240</name>
</gene>
<reference evidence="4" key="1">
    <citation type="submission" date="2022-12" db="EMBL/GenBank/DDBJ databases">
        <title>Development of a Multilocus Sequence Typing Scheme for Bacteroides fragilis Based on Whole Genome Sequencing Data and Clinical Application.</title>
        <authorList>
            <person name="Nielsen F.D."/>
            <person name="Justesen U.S."/>
        </authorList>
    </citation>
    <scope>NUCLEOTIDE SEQUENCE</scope>
    <source>
        <strain evidence="4">BF_BC_VIB_DK_2012_57</strain>
    </source>
</reference>
<dbReference type="Pfam" id="PF13579">
    <property type="entry name" value="Glyco_trans_4_4"/>
    <property type="match status" value="1"/>
</dbReference>
<keyword evidence="1" id="KW-1133">Transmembrane helix</keyword>
<dbReference type="AlphaFoldDB" id="A0A9Q4INF0"/>
<sequence>MKVLLVTQYFYPENFKSNDIAFELVKRGYEVTVLTGIPNYPQGCFFQGYGLFSKKMEKVQGVKIRRAWLFPRGRGGGGRLALNYFSWAFFASFYAFFLSLFHKYDVVLVHEPSPITQGIPAIIIKKMQRIPVYFWVLDLWPESLISAGGVTNKYVISFFTKIVKWIYNSSDKILISSKGFRQSILEKGNFESKLVYFPNWAEDIFSSFCEYSLPQLPDGFIVMFAGNMGEAQDLENVMKGALKLKENKDVKFVFVGDGRKKAWVDDFIQKNSLADTVFTLGRYPLEMMPSFFSKADVMLLSLKSETIFNLTVPAKLQTYMASGKPILAMINGEGENIVREVNCGLTAKAGDSGQLAEAIMELKRMPFEKRMQLGKNGQEYYRRNFTLEKCMDNLCHIIQDNQQ</sequence>
<evidence type="ECO:0000313" key="5">
    <source>
        <dbReference type="Proteomes" id="UP001078742"/>
    </source>
</evidence>
<proteinExistence type="predicted"/>
<dbReference type="Proteomes" id="UP001078742">
    <property type="component" value="Unassembled WGS sequence"/>
</dbReference>
<dbReference type="Gene3D" id="3.40.50.2000">
    <property type="entry name" value="Glycogen Phosphorylase B"/>
    <property type="match status" value="2"/>
</dbReference>
<dbReference type="PANTHER" id="PTHR12526">
    <property type="entry name" value="GLYCOSYLTRANSFERASE"/>
    <property type="match status" value="1"/>
</dbReference>
<evidence type="ECO:0000259" key="2">
    <source>
        <dbReference type="Pfam" id="PF00534"/>
    </source>
</evidence>
<keyword evidence="1" id="KW-0812">Transmembrane</keyword>
<feature type="domain" description="Glycosyl transferase family 1" evidence="2">
    <location>
        <begin position="218"/>
        <end position="379"/>
    </location>
</feature>
<dbReference type="InterPro" id="IPR028098">
    <property type="entry name" value="Glyco_trans_4-like_N"/>
</dbReference>
<feature type="transmembrane region" description="Helical" evidence="1">
    <location>
        <begin position="81"/>
        <end position="101"/>
    </location>
</feature>
<feature type="domain" description="Glycosyltransferase subfamily 4-like N-terminal" evidence="3">
    <location>
        <begin position="19"/>
        <end position="200"/>
    </location>
</feature>
<dbReference type="RefSeq" id="WP_032573737.1">
    <property type="nucleotide sequence ID" value="NZ_CAAKNW010000168.1"/>
</dbReference>
<dbReference type="InterPro" id="IPR001296">
    <property type="entry name" value="Glyco_trans_1"/>
</dbReference>
<dbReference type="Pfam" id="PF00534">
    <property type="entry name" value="Glycos_transf_1"/>
    <property type="match status" value="1"/>
</dbReference>